<sequence length="33" mass="4458">MYNKLVFEKRPLNIFKFWQAILFDWRWQYRRYT</sequence>
<evidence type="ECO:0000313" key="1">
    <source>
        <dbReference type="EMBL" id="DAD98013.1"/>
    </source>
</evidence>
<name>A0A8S5NT93_9CAUD</name>
<accession>A0A8S5NT93</accession>
<dbReference type="EMBL" id="BK015251">
    <property type="protein sequence ID" value="DAD98013.1"/>
    <property type="molecule type" value="Genomic_DNA"/>
</dbReference>
<proteinExistence type="predicted"/>
<protein>
    <submittedName>
        <fullName evidence="1">Uncharacterized protein</fullName>
    </submittedName>
</protein>
<organism evidence="1">
    <name type="scientific">Siphoviridae sp. ctnMb19</name>
    <dbReference type="NCBI Taxonomy" id="2825659"/>
    <lineage>
        <taxon>Viruses</taxon>
        <taxon>Duplodnaviria</taxon>
        <taxon>Heunggongvirae</taxon>
        <taxon>Uroviricota</taxon>
        <taxon>Caudoviricetes</taxon>
    </lineage>
</organism>
<reference evidence="1" key="1">
    <citation type="journal article" date="2021" name="Proc. Natl. Acad. Sci. U.S.A.">
        <title>A Catalog of Tens of Thousands of Viruses from Human Metagenomes Reveals Hidden Associations with Chronic Diseases.</title>
        <authorList>
            <person name="Tisza M.J."/>
            <person name="Buck C.B."/>
        </authorList>
    </citation>
    <scope>NUCLEOTIDE SEQUENCE</scope>
    <source>
        <strain evidence="1">CtnMb19</strain>
    </source>
</reference>